<dbReference type="Pfam" id="PF13400">
    <property type="entry name" value="Tad"/>
    <property type="match status" value="1"/>
</dbReference>
<sequence>MIVKLTQKLPADEPKDQGSILLLLIGLCAILLLVASVVTGVTGVYLEKQKLQALADQTASSAVQNFAGLQGERGKRPTPVLTSEKVSGTSQEFLAQTGAYAEFDGLQLVAPTGISDTSTAQVGLAAVAHPPLVSFIVPNGVPISVESSARITVNQ</sequence>
<dbReference type="AlphaFoldDB" id="A0A7H2BFS0"/>
<keyword evidence="1" id="KW-0812">Transmembrane</keyword>
<dbReference type="RefSeq" id="WP_168613748.1">
    <property type="nucleotide sequence ID" value="NZ_BAAAOX010000010.1"/>
</dbReference>
<name>A0A7H2BFS0_9MICC</name>
<evidence type="ECO:0000313" key="3">
    <source>
        <dbReference type="EMBL" id="QNV38516.1"/>
    </source>
</evidence>
<reference evidence="3 4" key="1">
    <citation type="submission" date="2020-09" db="EMBL/GenBank/DDBJ databases">
        <title>Investigation of environmental microbes.</title>
        <authorList>
            <person name="Ou Y."/>
            <person name="Kang Q."/>
        </authorList>
    </citation>
    <scope>NUCLEOTIDE SEQUENCE [LARGE SCALE GENOMIC DNA]</scope>
    <source>
        <strain evidence="3 4">KJZ-14</strain>
    </source>
</reference>
<keyword evidence="1" id="KW-1133">Transmembrane helix</keyword>
<keyword evidence="4" id="KW-1185">Reference proteome</keyword>
<keyword evidence="1" id="KW-0472">Membrane</keyword>
<proteinExistence type="predicted"/>
<organism evidence="3 4">
    <name type="scientific">Rothia terrae</name>
    <dbReference type="NCBI Taxonomy" id="396015"/>
    <lineage>
        <taxon>Bacteria</taxon>
        <taxon>Bacillati</taxon>
        <taxon>Actinomycetota</taxon>
        <taxon>Actinomycetes</taxon>
        <taxon>Micrococcales</taxon>
        <taxon>Micrococcaceae</taxon>
        <taxon>Rothia</taxon>
    </lineage>
</organism>
<evidence type="ECO:0000313" key="4">
    <source>
        <dbReference type="Proteomes" id="UP000516404"/>
    </source>
</evidence>
<evidence type="ECO:0000256" key="1">
    <source>
        <dbReference type="SAM" id="Phobius"/>
    </source>
</evidence>
<feature type="transmembrane region" description="Helical" evidence="1">
    <location>
        <begin position="20"/>
        <end position="46"/>
    </location>
</feature>
<dbReference type="KEGG" id="rter:IDM49_04435"/>
<dbReference type="InterPro" id="IPR028087">
    <property type="entry name" value="Tad_N"/>
</dbReference>
<dbReference type="Proteomes" id="UP000516404">
    <property type="component" value="Chromosome"/>
</dbReference>
<gene>
    <name evidence="3" type="ORF">IDM49_04435</name>
</gene>
<protein>
    <recommendedName>
        <fullName evidence="2">Putative Flp pilus-assembly TadG-like N-terminal domain-containing protein</fullName>
    </recommendedName>
</protein>
<accession>A0A7H2BFS0</accession>
<feature type="domain" description="Putative Flp pilus-assembly TadG-like N-terminal" evidence="2">
    <location>
        <begin position="18"/>
        <end position="64"/>
    </location>
</feature>
<evidence type="ECO:0000259" key="2">
    <source>
        <dbReference type="Pfam" id="PF13400"/>
    </source>
</evidence>
<dbReference type="GeneID" id="96623472"/>
<dbReference type="EMBL" id="CP061539">
    <property type="protein sequence ID" value="QNV38516.1"/>
    <property type="molecule type" value="Genomic_DNA"/>
</dbReference>